<reference evidence="1" key="1">
    <citation type="submission" date="2020-09" db="EMBL/GenBank/DDBJ databases">
        <authorList>
            <person name="Kikuchi T."/>
        </authorList>
    </citation>
    <scope>NUCLEOTIDE SEQUENCE</scope>
    <source>
        <strain evidence="1">Ka4C1</strain>
    </source>
</reference>
<gene>
    <name evidence="1" type="ORF">BXYJ_LOCUS12890</name>
</gene>
<dbReference type="Proteomes" id="UP000659654">
    <property type="component" value="Unassembled WGS sequence"/>
</dbReference>
<dbReference type="EMBL" id="CAJFCV020000005">
    <property type="protein sequence ID" value="CAG9125810.1"/>
    <property type="molecule type" value="Genomic_DNA"/>
</dbReference>
<sequence>MSNTADVKKRYEVVRVLLSAVFNTVKRRIEFNISPKHAPALSLIHRATRRLFIQEKGSSDGKTPSHRKPATLLYFPDSQYVHTEEDWLFRKNVIIRDCKISYDL</sequence>
<keyword evidence="2" id="KW-1185">Reference proteome</keyword>
<evidence type="ECO:0000313" key="1">
    <source>
        <dbReference type="EMBL" id="CAD5232799.1"/>
    </source>
</evidence>
<dbReference type="AlphaFoldDB" id="A0A811LWI3"/>
<proteinExistence type="predicted"/>
<organism evidence="1 2">
    <name type="scientific">Bursaphelenchus xylophilus</name>
    <name type="common">Pinewood nematode worm</name>
    <name type="synonym">Aphelenchoides xylophilus</name>
    <dbReference type="NCBI Taxonomy" id="6326"/>
    <lineage>
        <taxon>Eukaryota</taxon>
        <taxon>Metazoa</taxon>
        <taxon>Ecdysozoa</taxon>
        <taxon>Nematoda</taxon>
        <taxon>Chromadorea</taxon>
        <taxon>Rhabditida</taxon>
        <taxon>Tylenchina</taxon>
        <taxon>Tylenchomorpha</taxon>
        <taxon>Aphelenchoidea</taxon>
        <taxon>Aphelenchoididae</taxon>
        <taxon>Bursaphelenchus</taxon>
    </lineage>
</organism>
<evidence type="ECO:0000313" key="2">
    <source>
        <dbReference type="Proteomes" id="UP000659654"/>
    </source>
</evidence>
<comment type="caution">
    <text evidence="1">The sequence shown here is derived from an EMBL/GenBank/DDBJ whole genome shotgun (WGS) entry which is preliminary data.</text>
</comment>
<name>A0A811LWI3_BURXY</name>
<accession>A0A811LWI3</accession>
<dbReference type="Proteomes" id="UP000582659">
    <property type="component" value="Unassembled WGS sequence"/>
</dbReference>
<dbReference type="EMBL" id="CAJFDI010000005">
    <property type="protein sequence ID" value="CAD5232799.1"/>
    <property type="molecule type" value="Genomic_DNA"/>
</dbReference>
<protein>
    <submittedName>
        <fullName evidence="1">(pine wood nematode) hypothetical protein</fullName>
    </submittedName>
</protein>